<reference evidence="6" key="2">
    <citation type="submission" date="2012-02" db="EMBL/GenBank/DDBJ databases">
        <title>Improved High-Quality Draft genome of Thiothrix nivea DSM 5205.</title>
        <authorList>
            <consortium name="US DOE Joint Genome Institute (JGI-PGF)"/>
            <person name="Lucas S."/>
            <person name="Copeland A."/>
            <person name="Lapidus A."/>
            <person name="Bruce D."/>
            <person name="Goodwin L."/>
            <person name="Pitluck S."/>
            <person name="Peters L."/>
            <person name="Mikhailova N."/>
            <person name="Daligault H."/>
            <person name="Kyrpides N."/>
            <person name="Mavromatis K."/>
            <person name="Detter J.C."/>
            <person name="Han C."/>
            <person name="Land M."/>
            <person name="Hauser L."/>
            <person name="Markowitz V."/>
            <person name="Cheng J.-F."/>
            <person name="Hugenholtz P."/>
            <person name="Woyke T."/>
            <person name="Wu D."/>
            <person name="Verbarg S."/>
            <person name="Fruehling A."/>
            <person name="Brambilla E."/>
            <person name="Klenk H.-P."/>
            <person name="Eisen J.A."/>
        </authorList>
    </citation>
    <scope>NUCLEOTIDE SEQUENCE</scope>
    <source>
        <strain evidence="6">DSM 5205</strain>
    </source>
</reference>
<evidence type="ECO:0000259" key="1">
    <source>
        <dbReference type="Pfam" id="PF13358"/>
    </source>
</evidence>
<evidence type="ECO:0000313" key="2">
    <source>
        <dbReference type="EMBL" id="EIJ32789.1"/>
    </source>
</evidence>
<dbReference type="GO" id="GO:0003676">
    <property type="term" value="F:nucleic acid binding"/>
    <property type="evidence" value="ECO:0007669"/>
    <property type="project" value="InterPro"/>
</dbReference>
<evidence type="ECO:0000313" key="8">
    <source>
        <dbReference type="Proteomes" id="UP000005317"/>
    </source>
</evidence>
<reference evidence="8" key="1">
    <citation type="journal article" date="2011" name="Stand. Genomic Sci.">
        <title>Genome sequence of the filamentous, gliding Thiothrix nivea neotype strain (JP2(T)).</title>
        <authorList>
            <person name="Lapidus A."/>
            <person name="Nolan M."/>
            <person name="Lucas S."/>
            <person name="Glavina Del Rio T."/>
            <person name="Tice H."/>
            <person name="Cheng J.F."/>
            <person name="Tapia R."/>
            <person name="Han C."/>
            <person name="Goodwin L."/>
            <person name="Pitluck S."/>
            <person name="Liolios K."/>
            <person name="Pagani I."/>
            <person name="Ivanova N."/>
            <person name="Huntemann M."/>
            <person name="Mavromatis K."/>
            <person name="Mikhailova N."/>
            <person name="Pati A."/>
            <person name="Chen A."/>
            <person name="Palaniappan K."/>
            <person name="Land M."/>
            <person name="Brambilla E.M."/>
            <person name="Rohde M."/>
            <person name="Abt B."/>
            <person name="Verbarg S."/>
            <person name="Goker M."/>
            <person name="Bristow J."/>
            <person name="Eisen J.A."/>
            <person name="Markowitz V."/>
            <person name="Hugenholtz P."/>
            <person name="Kyrpides N.C."/>
            <person name="Klenk H.P."/>
            <person name="Woyke T."/>
        </authorList>
    </citation>
    <scope>NUCLEOTIDE SEQUENCE [LARGE SCALE GENOMIC DNA]</scope>
    <source>
        <strain evidence="8">ATCC 35100 / DSM 5205 / JP2</strain>
    </source>
</reference>
<dbReference type="EMBL" id="JH651384">
    <property type="protein sequence ID" value="EIJ35281.1"/>
    <property type="molecule type" value="Genomic_DNA"/>
</dbReference>
<dbReference type="Proteomes" id="UP000005317">
    <property type="component" value="Unassembled WGS sequence"/>
</dbReference>
<dbReference type="PANTHER" id="PTHR46564">
    <property type="entry name" value="TRANSPOSASE"/>
    <property type="match status" value="1"/>
</dbReference>
<proteinExistence type="predicted"/>
<protein>
    <recommendedName>
        <fullName evidence="1">Tc1-like transposase DDE domain-containing protein</fullName>
    </recommendedName>
</protein>
<dbReference type="EMBL" id="JH651384">
    <property type="protein sequence ID" value="EIJ32789.1"/>
    <property type="molecule type" value="Genomic_DNA"/>
</dbReference>
<evidence type="ECO:0000313" key="5">
    <source>
        <dbReference type="EMBL" id="EIJ35281.1"/>
    </source>
</evidence>
<dbReference type="EMBL" id="JH651384">
    <property type="protein sequence ID" value="EIJ36561.1"/>
    <property type="molecule type" value="Genomic_DNA"/>
</dbReference>
<dbReference type="EMBL" id="JH651384">
    <property type="protein sequence ID" value="EIJ35403.1"/>
    <property type="molecule type" value="Genomic_DNA"/>
</dbReference>
<dbReference type="EMBL" id="JH651384">
    <property type="protein sequence ID" value="EIJ33375.1"/>
    <property type="molecule type" value="Genomic_DNA"/>
</dbReference>
<dbReference type="InterPro" id="IPR036397">
    <property type="entry name" value="RNaseH_sf"/>
</dbReference>
<evidence type="ECO:0000313" key="3">
    <source>
        <dbReference type="EMBL" id="EIJ33375.1"/>
    </source>
</evidence>
<sequence length="309" mass="36038">MPTYYSKDLRERVVAAYDKSKHKSHVCGTFSIARSTLDKWLALREETGSLQPRTHPRPGHSHKVKDVEAFRQWVESETPFERIEDLLPRFEAHYGKAISYRGLHKWLQRIGWSHKKKRSFYQQAKPLDRWVFLWLLGHLEKKYGQDHILFADEAGFYSTERYEWGWAKKGEPCDIPRPGGRGHKRNWISAIRASDQSWQMPWVVTGNINRMIVEQWLEALGKSLQQGQEKPKPYVLVWDNASFHLGGDLEAIAMKYQIRIIQLPAYSPDLNPIEQCWATLKHYARLAMGKGSTLDDAIDYAFNRQSVAD</sequence>
<accession>A0A656HG73</accession>
<name>A0A656HG73_THINJ</name>
<dbReference type="Pfam" id="PF13358">
    <property type="entry name" value="DDE_3"/>
    <property type="match status" value="1"/>
</dbReference>
<organism evidence="6 8">
    <name type="scientific">Thiothrix nivea (strain ATCC 35100 / DSM 5205 / JP2)</name>
    <dbReference type="NCBI Taxonomy" id="870187"/>
    <lineage>
        <taxon>Bacteria</taxon>
        <taxon>Pseudomonadati</taxon>
        <taxon>Pseudomonadota</taxon>
        <taxon>Gammaproteobacteria</taxon>
        <taxon>Thiotrichales</taxon>
        <taxon>Thiotrichaceae</taxon>
        <taxon>Thiothrix</taxon>
    </lineage>
</organism>
<evidence type="ECO:0000313" key="6">
    <source>
        <dbReference type="EMBL" id="EIJ35403.1"/>
    </source>
</evidence>
<evidence type="ECO:0000313" key="4">
    <source>
        <dbReference type="EMBL" id="EIJ34981.1"/>
    </source>
</evidence>
<feature type="domain" description="Tc1-like transposase DDE" evidence="1">
    <location>
        <begin position="148"/>
        <end position="285"/>
    </location>
</feature>
<dbReference type="SUPFAM" id="SSF46689">
    <property type="entry name" value="Homeodomain-like"/>
    <property type="match status" value="1"/>
</dbReference>
<dbReference type="EMBL" id="JH651384">
    <property type="protein sequence ID" value="EIJ34981.1"/>
    <property type="molecule type" value="Genomic_DNA"/>
</dbReference>
<keyword evidence="8" id="KW-1185">Reference proteome</keyword>
<dbReference type="InterPro" id="IPR047655">
    <property type="entry name" value="Transpos_IS630-like"/>
</dbReference>
<gene>
    <name evidence="2" type="ORF">Thini_0123</name>
    <name evidence="3" type="ORF">Thini_0738</name>
    <name evidence="4" type="ORF">Thini_2435</name>
    <name evidence="5" type="ORF">Thini_2744</name>
    <name evidence="6" type="ORF">Thini_2872</name>
    <name evidence="7" type="ORF">Thini_4064</name>
</gene>
<dbReference type="AlphaFoldDB" id="A0A656HG73"/>
<dbReference type="NCBIfam" id="NF033545">
    <property type="entry name" value="transpos_IS630"/>
    <property type="match status" value="1"/>
</dbReference>
<dbReference type="Gene3D" id="3.30.420.10">
    <property type="entry name" value="Ribonuclease H-like superfamily/Ribonuclease H"/>
    <property type="match status" value="1"/>
</dbReference>
<dbReference type="PANTHER" id="PTHR46564:SF1">
    <property type="entry name" value="TRANSPOSASE"/>
    <property type="match status" value="1"/>
</dbReference>
<dbReference type="InterPro" id="IPR009057">
    <property type="entry name" value="Homeodomain-like_sf"/>
</dbReference>
<dbReference type="InterPro" id="IPR038717">
    <property type="entry name" value="Tc1-like_DDE_dom"/>
</dbReference>
<evidence type="ECO:0000313" key="7">
    <source>
        <dbReference type="EMBL" id="EIJ36561.1"/>
    </source>
</evidence>